<organism evidence="18 19">
    <name type="scientific">Trichoplusia ni</name>
    <name type="common">Cabbage looper</name>
    <dbReference type="NCBI Taxonomy" id="7111"/>
    <lineage>
        <taxon>Eukaryota</taxon>
        <taxon>Metazoa</taxon>
        <taxon>Ecdysozoa</taxon>
        <taxon>Arthropoda</taxon>
        <taxon>Hexapoda</taxon>
        <taxon>Insecta</taxon>
        <taxon>Pterygota</taxon>
        <taxon>Neoptera</taxon>
        <taxon>Endopterygota</taxon>
        <taxon>Lepidoptera</taxon>
        <taxon>Glossata</taxon>
        <taxon>Ditrysia</taxon>
        <taxon>Noctuoidea</taxon>
        <taxon>Noctuidae</taxon>
        <taxon>Plusiinae</taxon>
        <taxon>Trichoplusia</taxon>
    </lineage>
</organism>
<name>A0A7E5W1P0_TRINI</name>
<evidence type="ECO:0000256" key="4">
    <source>
        <dbReference type="ARBA" id="ARBA00013352"/>
    </source>
</evidence>
<evidence type="ECO:0000256" key="9">
    <source>
        <dbReference type="ARBA" id="ARBA00022801"/>
    </source>
</evidence>
<protein>
    <recommendedName>
        <fullName evidence="4">Probable ATP-dependent RNA helicase spindle-E</fullName>
        <ecNumber evidence="3">3.6.4.13</ecNumber>
    </recommendedName>
</protein>
<dbReference type="EC" id="3.6.4.13" evidence="3"/>
<dbReference type="InParanoid" id="A0A7E5W1P0"/>
<dbReference type="GO" id="GO:0003724">
    <property type="term" value="F:RNA helicase activity"/>
    <property type="evidence" value="ECO:0007669"/>
    <property type="project" value="UniProtKB-EC"/>
</dbReference>
<evidence type="ECO:0000256" key="11">
    <source>
        <dbReference type="ARBA" id="ARBA00022840"/>
    </source>
</evidence>
<dbReference type="Proteomes" id="UP000322000">
    <property type="component" value="Chromosome 11"/>
</dbReference>
<evidence type="ECO:0000256" key="7">
    <source>
        <dbReference type="ARBA" id="ARBA00022741"/>
    </source>
</evidence>
<dbReference type="Pfam" id="PF21010">
    <property type="entry name" value="HA2_C"/>
    <property type="match status" value="1"/>
</dbReference>
<dbReference type="FunCoup" id="A0A7E5W1P0">
    <property type="interactions" value="150"/>
</dbReference>
<feature type="domain" description="Helicase C-terminal" evidence="17">
    <location>
        <begin position="366"/>
        <end position="549"/>
    </location>
</feature>
<dbReference type="GeneID" id="113498636"/>
<dbReference type="SMART" id="SM00487">
    <property type="entry name" value="DEXDc"/>
    <property type="match status" value="1"/>
</dbReference>
<evidence type="ECO:0000313" key="18">
    <source>
        <dbReference type="Proteomes" id="UP000322000"/>
    </source>
</evidence>
<keyword evidence="14" id="KW-0469">Meiosis</keyword>
<dbReference type="GO" id="GO:0005524">
    <property type="term" value="F:ATP binding"/>
    <property type="evidence" value="ECO:0007669"/>
    <property type="project" value="UniProtKB-KW"/>
</dbReference>
<dbReference type="Gene3D" id="1.20.120.1080">
    <property type="match status" value="1"/>
</dbReference>
<dbReference type="InterPro" id="IPR014001">
    <property type="entry name" value="Helicase_ATP-bd"/>
</dbReference>
<keyword evidence="8" id="KW-0221">Differentiation</keyword>
<evidence type="ECO:0000256" key="13">
    <source>
        <dbReference type="ARBA" id="ARBA00023158"/>
    </source>
</evidence>
<dbReference type="Pfam" id="PF00270">
    <property type="entry name" value="DEAD"/>
    <property type="match status" value="1"/>
</dbReference>
<proteinExistence type="inferred from homology"/>
<keyword evidence="9" id="KW-0378">Hydrolase</keyword>
<dbReference type="PANTHER" id="PTHR18934:SF113">
    <property type="entry name" value="ATP-DEPENDENT RNA HELICASE TDRD9"/>
    <property type="match status" value="1"/>
</dbReference>
<accession>A0A7E5W1P0</accession>
<dbReference type="GO" id="GO:0005737">
    <property type="term" value="C:cytoplasm"/>
    <property type="evidence" value="ECO:0007669"/>
    <property type="project" value="UniProtKB-SubCell"/>
</dbReference>
<keyword evidence="12" id="KW-0744">Spermatogenesis</keyword>
<dbReference type="SMART" id="SM00490">
    <property type="entry name" value="HELICc"/>
    <property type="match status" value="1"/>
</dbReference>
<evidence type="ECO:0000256" key="12">
    <source>
        <dbReference type="ARBA" id="ARBA00022871"/>
    </source>
</evidence>
<dbReference type="CDD" id="cd18791">
    <property type="entry name" value="SF2_C_RHA"/>
    <property type="match status" value="1"/>
</dbReference>
<keyword evidence="7" id="KW-0547">Nucleotide-binding</keyword>
<dbReference type="OrthoDB" id="66977at2759"/>
<keyword evidence="10 19" id="KW-0347">Helicase</keyword>
<dbReference type="GO" id="GO:0031047">
    <property type="term" value="P:regulatory ncRNA-mediated gene silencing"/>
    <property type="evidence" value="ECO:0007669"/>
    <property type="project" value="UniProtKB-KW"/>
</dbReference>
<dbReference type="KEGG" id="tnl:113498636"/>
<evidence type="ECO:0000256" key="8">
    <source>
        <dbReference type="ARBA" id="ARBA00022782"/>
    </source>
</evidence>
<keyword evidence="6" id="KW-0963">Cytoplasm</keyword>
<dbReference type="GO" id="GO:0030154">
    <property type="term" value="P:cell differentiation"/>
    <property type="evidence" value="ECO:0007669"/>
    <property type="project" value="UniProtKB-KW"/>
</dbReference>
<dbReference type="GO" id="GO:0003723">
    <property type="term" value="F:RNA binding"/>
    <property type="evidence" value="ECO:0007669"/>
    <property type="project" value="TreeGrafter"/>
</dbReference>
<feature type="domain" description="Helicase ATP-binding" evidence="16">
    <location>
        <begin position="140"/>
        <end position="306"/>
    </location>
</feature>
<keyword evidence="11" id="KW-0067">ATP-binding</keyword>
<dbReference type="PROSITE" id="PS51194">
    <property type="entry name" value="HELICASE_CTER"/>
    <property type="match status" value="1"/>
</dbReference>
<dbReference type="GO" id="GO:0051321">
    <property type="term" value="P:meiotic cell cycle"/>
    <property type="evidence" value="ECO:0007669"/>
    <property type="project" value="UniProtKB-KW"/>
</dbReference>
<dbReference type="SUPFAM" id="SSF52540">
    <property type="entry name" value="P-loop containing nucleoside triphosphate hydrolases"/>
    <property type="match status" value="1"/>
</dbReference>
<dbReference type="InterPro" id="IPR001650">
    <property type="entry name" value="Helicase_C-like"/>
</dbReference>
<dbReference type="PROSITE" id="PS51192">
    <property type="entry name" value="HELICASE_ATP_BIND_1"/>
    <property type="match status" value="1"/>
</dbReference>
<evidence type="ECO:0000256" key="14">
    <source>
        <dbReference type="ARBA" id="ARBA00023254"/>
    </source>
</evidence>
<dbReference type="InterPro" id="IPR007502">
    <property type="entry name" value="Helicase-assoc_dom"/>
</dbReference>
<dbReference type="Pfam" id="PF00271">
    <property type="entry name" value="Helicase_C"/>
    <property type="match status" value="1"/>
</dbReference>
<dbReference type="Pfam" id="PF00567">
    <property type="entry name" value="TUDOR"/>
    <property type="match status" value="1"/>
</dbReference>
<evidence type="ECO:0000256" key="1">
    <source>
        <dbReference type="ARBA" id="ARBA00004496"/>
    </source>
</evidence>
<dbReference type="GO" id="GO:0016787">
    <property type="term" value="F:hydrolase activity"/>
    <property type="evidence" value="ECO:0007669"/>
    <property type="project" value="UniProtKB-KW"/>
</dbReference>
<dbReference type="Gene3D" id="3.40.50.300">
    <property type="entry name" value="P-loop containing nucleotide triphosphate hydrolases"/>
    <property type="match status" value="2"/>
</dbReference>
<keyword evidence="18" id="KW-1185">Reference proteome</keyword>
<dbReference type="RefSeq" id="XP_026734525.1">
    <property type="nucleotide sequence ID" value="XM_026878724.1"/>
</dbReference>
<comment type="similarity">
    <text evidence="2">Belongs to the DEAD box helicase family. DEAH subfamily.</text>
</comment>
<sequence>MDELRGFLLDPLPSRSQMTKLRGPLTGGHRIVKEDPTEELDRKVEHRHSVISGSGTDYAREIKERETQLYMRSVTARELECESVANGFESLEQLSTWGTSLQDMTKLSEEAMTEVYSKYSFQTKEDTKNLAINDYKEQILDRIQGYPVVIIEGPTGCGKTTQVPQWILDDCYQARRPCKIIVTQPRRIAAISIANRVAQERGWDVGGLVGYQVGLDAKVSSDTRIHYVTTGILLQKLVGSKTMNEYTHIILDEVHERGQEMDFLLLVVKRLLYTVSPNVKVVLMSATFNSKAFSDYFLVPTSRGPCRSSCIKVERKETMFSVKKFYLNHLTKFGSILNHITSKGDEPAVSPEMHHLVIKLLNAFEQIDKQEDKITDRSEADLPSVLIFLPGINEIEDLYACLTDSALRAKIVDAECASYKWFVLPLHSTITSEEQVRVFRRAPPGHRKIILSTNIAESSITVPDIKYVIDYCLMKIMVADPETSFTSLRLDWATKTNCEQRAGRAGRVRDGRVYRLVTDKFYESFSQECAPEITRCPLERLVLLSKMLNMGPPSEVLALAMDPPDLTNIQRTVLVLKEIGALKKTVDDEWSSDDGDVTYLGRVCAKLPIDVKLSKLIMLGYIYGCMEETVVMAAAMSVKNLFSSPFRERLNAYNSKLTWADGSTSDCIAFLNVYKVWSHLRQQQHFRSTPEAAWARRFYVQARALRELHELARDLRQRLAALGLEPGDGKAPWNKHELALLYKILLAGAFYPQYFVQVSEDESRERDAVRTLGGLDPRNTVYLKNFPDNQPGEVYATAIKKAVFKHISDEPRVSFDKNSKKIYLTFNDRVDETSGAQNRGDPSIPGQVVLPVYKAVKARQLRIDIRIPLLPPDKANEIASTMAIDKLSLNLETMVPRLPEIDDTHLPVTISQLTGINKFWVQYGDESTAAELAGIQRALNAAPLLAHTGALPAAALLAAPYAHAGRTEMFRVRVTKQLPNDMLEVLYVDYGSAGRVHACNLREVPAGARGAAPLAMRCRLAALAPSPLLDPHGHYTPAATHCFQQLASRGRLLAKVYSVVHGVVAIDLLAEGGKVNINEELIKRGYAITCEESYESKLNHDIRQTATDLNLAQKRAHNREQLEMAYYQMREIDPPSTKECDSDVCLKGPFSPLETSVHNLMYSSRDKKVQIEWSSVNSVLLDTEPQERYERLLVAATVGCNQEGTTLTLRHTTLMPNIPGLPAIMALLFCPVAELRRNSACSHYASALCGLGSAEDGMPYLPEHDLLVNIDADLDVHDIGLINHIRHLTDYMMFCEEGQEMPTADDEFRPQVPKLLRKDLMELLTKRRRARAPELVPHAWDWRSVAAHELLEISVPDMAERAVLFPLHAPVQLRAPARDLLLRLKQDNDLLKLQVTRSPLSSSAEFTCKLCCTDLMPLHAMRIHLYSNAHRAKEEDFRSLQT</sequence>
<keyword evidence="13" id="KW-0943">RNA-mediated gene silencing</keyword>
<evidence type="ECO:0000256" key="5">
    <source>
        <dbReference type="ARBA" id="ARBA00022473"/>
    </source>
</evidence>
<dbReference type="GO" id="GO:0007283">
    <property type="term" value="P:spermatogenesis"/>
    <property type="evidence" value="ECO:0007669"/>
    <property type="project" value="UniProtKB-KW"/>
</dbReference>
<comment type="subcellular location">
    <subcellularLocation>
        <location evidence="1">Cytoplasm</location>
    </subcellularLocation>
</comment>
<gene>
    <name evidence="19" type="primary">LOC113498636</name>
</gene>
<dbReference type="CDD" id="cd20379">
    <property type="entry name" value="Tudor_dTUD-like"/>
    <property type="match status" value="1"/>
</dbReference>
<evidence type="ECO:0000313" key="19">
    <source>
        <dbReference type="RefSeq" id="XP_026734525.1"/>
    </source>
</evidence>
<keyword evidence="5" id="KW-0217">Developmental protein</keyword>
<comment type="catalytic activity">
    <reaction evidence="15">
        <text>ATP + H2O = ADP + phosphate + H(+)</text>
        <dbReference type="Rhea" id="RHEA:13065"/>
        <dbReference type="ChEBI" id="CHEBI:15377"/>
        <dbReference type="ChEBI" id="CHEBI:15378"/>
        <dbReference type="ChEBI" id="CHEBI:30616"/>
        <dbReference type="ChEBI" id="CHEBI:43474"/>
        <dbReference type="ChEBI" id="CHEBI:456216"/>
        <dbReference type="EC" id="3.6.4.13"/>
    </reaction>
</comment>
<dbReference type="CTD" id="41919"/>
<evidence type="ECO:0000256" key="10">
    <source>
        <dbReference type="ARBA" id="ARBA00022806"/>
    </source>
</evidence>
<dbReference type="Gene3D" id="2.40.50.90">
    <property type="match status" value="1"/>
</dbReference>
<dbReference type="SUPFAM" id="SSF63748">
    <property type="entry name" value="Tudor/PWWP/MBT"/>
    <property type="match status" value="1"/>
</dbReference>
<dbReference type="InterPro" id="IPR011545">
    <property type="entry name" value="DEAD/DEAH_box_helicase_dom"/>
</dbReference>
<evidence type="ECO:0000256" key="3">
    <source>
        <dbReference type="ARBA" id="ARBA00012552"/>
    </source>
</evidence>
<evidence type="ECO:0000256" key="15">
    <source>
        <dbReference type="ARBA" id="ARBA00047984"/>
    </source>
</evidence>
<dbReference type="SMART" id="SM00847">
    <property type="entry name" value="HA2"/>
    <property type="match status" value="1"/>
</dbReference>
<dbReference type="PANTHER" id="PTHR18934">
    <property type="entry name" value="ATP-DEPENDENT RNA HELICASE"/>
    <property type="match status" value="1"/>
</dbReference>
<reference evidence="19" key="1">
    <citation type="submission" date="2025-08" db="UniProtKB">
        <authorList>
            <consortium name="RefSeq"/>
        </authorList>
    </citation>
    <scope>IDENTIFICATION</scope>
</reference>
<dbReference type="Gene3D" id="2.30.30.140">
    <property type="match status" value="1"/>
</dbReference>
<dbReference type="InterPro" id="IPR002999">
    <property type="entry name" value="Tudor"/>
</dbReference>
<evidence type="ECO:0000259" key="16">
    <source>
        <dbReference type="PROSITE" id="PS51192"/>
    </source>
</evidence>
<dbReference type="InterPro" id="IPR035437">
    <property type="entry name" value="SNase_OB-fold_sf"/>
</dbReference>
<evidence type="ECO:0000256" key="6">
    <source>
        <dbReference type="ARBA" id="ARBA00022490"/>
    </source>
</evidence>
<evidence type="ECO:0000259" key="17">
    <source>
        <dbReference type="PROSITE" id="PS51194"/>
    </source>
</evidence>
<evidence type="ECO:0000256" key="2">
    <source>
        <dbReference type="ARBA" id="ARBA00008792"/>
    </source>
</evidence>
<dbReference type="InterPro" id="IPR027417">
    <property type="entry name" value="P-loop_NTPase"/>
</dbReference>